<dbReference type="RefSeq" id="WP_203171020.1">
    <property type="nucleotide sequence ID" value="NZ_JAEVLS010000010.1"/>
</dbReference>
<organism evidence="1 2">
    <name type="scientific">Steroidobacter gossypii</name>
    <dbReference type="NCBI Taxonomy" id="2805490"/>
    <lineage>
        <taxon>Bacteria</taxon>
        <taxon>Pseudomonadati</taxon>
        <taxon>Pseudomonadota</taxon>
        <taxon>Gammaproteobacteria</taxon>
        <taxon>Steroidobacterales</taxon>
        <taxon>Steroidobacteraceae</taxon>
        <taxon>Steroidobacter</taxon>
    </lineage>
</organism>
<evidence type="ECO:0000313" key="1">
    <source>
        <dbReference type="EMBL" id="MBM0108848.1"/>
    </source>
</evidence>
<sequence>MISSDKLQAGERYYFVSYEDRDASVPVVETLRFKNKTQGSDLRAPSFVFERLGHGEQRQCQLSENLLNKVFEFETLVAEFAARAGARRVGTPYEPRYCDD</sequence>
<gene>
    <name evidence="1" type="ORF">JM946_29300</name>
</gene>
<proteinExistence type="predicted"/>
<name>A0ABS1X6K5_9GAMM</name>
<protein>
    <submittedName>
        <fullName evidence="1">Uncharacterized protein</fullName>
    </submittedName>
</protein>
<dbReference type="EMBL" id="JAEVLS010000010">
    <property type="protein sequence ID" value="MBM0108848.1"/>
    <property type="molecule type" value="Genomic_DNA"/>
</dbReference>
<comment type="caution">
    <text evidence="1">The sequence shown here is derived from an EMBL/GenBank/DDBJ whole genome shotgun (WGS) entry which is preliminary data.</text>
</comment>
<keyword evidence="2" id="KW-1185">Reference proteome</keyword>
<reference evidence="1 2" key="1">
    <citation type="journal article" date="2021" name="Int. J. Syst. Evol. Microbiol.">
        <title>Steroidobacter gossypii sp. nov., isolated from soil of cotton cropping field.</title>
        <authorList>
            <person name="Huang R."/>
            <person name="Yang S."/>
            <person name="Zhen C."/>
            <person name="Liu W."/>
        </authorList>
    </citation>
    <scope>NUCLEOTIDE SEQUENCE [LARGE SCALE GENOMIC DNA]</scope>
    <source>
        <strain evidence="1 2">S1-65</strain>
    </source>
</reference>
<accession>A0ABS1X6K5</accession>
<evidence type="ECO:0000313" key="2">
    <source>
        <dbReference type="Proteomes" id="UP000661077"/>
    </source>
</evidence>
<dbReference type="Proteomes" id="UP000661077">
    <property type="component" value="Unassembled WGS sequence"/>
</dbReference>